<feature type="domain" description="Glycosyl transferase family 1" evidence="3">
    <location>
        <begin position="169"/>
        <end position="334"/>
    </location>
</feature>
<evidence type="ECO:0000259" key="3">
    <source>
        <dbReference type="Pfam" id="PF00534"/>
    </source>
</evidence>
<dbReference type="SUPFAM" id="SSF51445">
    <property type="entry name" value="(Trans)glycosidases"/>
    <property type="match status" value="1"/>
</dbReference>
<dbReference type="Pfam" id="PF00534">
    <property type="entry name" value="Glycos_transf_1"/>
    <property type="match status" value="1"/>
</dbReference>
<gene>
    <name evidence="4" type="ORF">JAO74_15960</name>
</gene>
<evidence type="ECO:0000256" key="2">
    <source>
        <dbReference type="ARBA" id="ARBA00022679"/>
    </source>
</evidence>
<dbReference type="EMBL" id="JAELXS010000010">
    <property type="protein sequence ID" value="MBJ6123282.1"/>
    <property type="molecule type" value="Genomic_DNA"/>
</dbReference>
<dbReference type="InterPro" id="IPR001296">
    <property type="entry name" value="Glyco_trans_1"/>
</dbReference>
<evidence type="ECO:0000256" key="1">
    <source>
        <dbReference type="ARBA" id="ARBA00022676"/>
    </source>
</evidence>
<keyword evidence="2" id="KW-0808">Transferase</keyword>
<dbReference type="PANTHER" id="PTHR12526">
    <property type="entry name" value="GLYCOSYLTRANSFERASE"/>
    <property type="match status" value="1"/>
</dbReference>
<name>A0ABS0XTA7_9SPHN</name>
<dbReference type="CDD" id="cd03801">
    <property type="entry name" value="GT4_PimA-like"/>
    <property type="match status" value="1"/>
</dbReference>
<dbReference type="Proteomes" id="UP000640426">
    <property type="component" value="Unassembled WGS sequence"/>
</dbReference>
<sequence>MRILFVFAWLVVGGEETEVRLLAQALDPARHMIDVVACFHKPGMPDQTQAQLTAIGVKVDTTPYHLSFDATVAYLASIVPGYDAVVSCQNVADIYPALERLHLRPPLIEHGGLVSEALAGPKHFTTRYVGVCASIRDAAALRMPGREQDAIEIPSMVDMSTYRHEDGPTMRASLGIAADPPLIGWVGRLDAKKRVEDFIAAAALVHAVRPDARFLVIGGPDAFMPDYALRLREQAHAAGLDGALRFLGDRADIPALLSALDIFVWLSRGEGMPHVIAEAGAASLPVIATPDNGALQQIEDGVSGLFVPHEDPRAVAAAMLRLIGDAPLRRRLGAALHAKVERDYAVEAVVPQWQRLFDAVRRPPPTPPEPLFHSFWQGGFECSTHHRAHDNKRVDVIAATRHDVAAEHDYRALHPHGIRTVRDGLRWHLIEPRPGVYDWSSLGHQLAGATTSGTEVIWDLLHYGWPDDIDVWSPEFVTRFAAFATAAARVIAARTTGPRFYCPVNEISFLSWGGGDAAYLNPFARGRGYELKVQLARAAIVAMDAIRAVDPAARFVHVDPVINVITDPARPADAPHAEGHRQAQFQGWDLIAGRIWPQIGGRPDLLDIVGVNYYHNNQWIHGGPPIDRHHPLSKPFHRILADTYARYGRPIFVAETGIEGDARPVWLAHVAGEVRLAQALGVPVQGICLYPILDHPGWDDERPCPNGLLHTLADGTRRADPAYAAAIAAQEGLRRGKSG</sequence>
<dbReference type="Gene3D" id="3.40.50.2000">
    <property type="entry name" value="Glycogen Phosphorylase B"/>
    <property type="match status" value="2"/>
</dbReference>
<comment type="caution">
    <text evidence="4">The sequence shown here is derived from an EMBL/GenBank/DDBJ whole genome shotgun (WGS) entry which is preliminary data.</text>
</comment>
<evidence type="ECO:0000313" key="5">
    <source>
        <dbReference type="Proteomes" id="UP000640426"/>
    </source>
</evidence>
<evidence type="ECO:0000313" key="4">
    <source>
        <dbReference type="EMBL" id="MBJ6123282.1"/>
    </source>
</evidence>
<dbReference type="SUPFAM" id="SSF53756">
    <property type="entry name" value="UDP-Glycosyltransferase/glycogen phosphorylase"/>
    <property type="match status" value="1"/>
</dbReference>
<dbReference type="RefSeq" id="WP_199040423.1">
    <property type="nucleotide sequence ID" value="NZ_JAELXS010000010.1"/>
</dbReference>
<reference evidence="5" key="1">
    <citation type="submission" date="2020-12" db="EMBL/GenBank/DDBJ databases">
        <title>Hymenobacter sp.</title>
        <authorList>
            <person name="Kim M.K."/>
        </authorList>
    </citation>
    <scope>NUCLEOTIDE SEQUENCE [LARGE SCALE GENOMIC DNA]</scope>
    <source>
        <strain evidence="5">BT553</strain>
    </source>
</reference>
<dbReference type="PANTHER" id="PTHR12526:SF510">
    <property type="entry name" value="D-INOSITOL 3-PHOSPHATE GLYCOSYLTRANSFERASE"/>
    <property type="match status" value="1"/>
</dbReference>
<keyword evidence="1" id="KW-0328">Glycosyltransferase</keyword>
<organism evidence="4 5">
    <name type="scientific">Sphingomonas mollis</name>
    <dbReference type="NCBI Taxonomy" id="2795726"/>
    <lineage>
        <taxon>Bacteria</taxon>
        <taxon>Pseudomonadati</taxon>
        <taxon>Pseudomonadota</taxon>
        <taxon>Alphaproteobacteria</taxon>
        <taxon>Sphingomonadales</taxon>
        <taxon>Sphingomonadaceae</taxon>
        <taxon>Sphingomonas</taxon>
    </lineage>
</organism>
<proteinExistence type="predicted"/>
<accession>A0ABS0XTA7</accession>
<keyword evidence="5" id="KW-1185">Reference proteome</keyword>
<protein>
    <submittedName>
        <fullName evidence="4">Glycosyltransferase family 4 protein</fullName>
    </submittedName>
</protein>
<dbReference type="InterPro" id="IPR017853">
    <property type="entry name" value="GH"/>
</dbReference>
<dbReference type="Gene3D" id="3.20.20.80">
    <property type="entry name" value="Glycosidases"/>
    <property type="match status" value="1"/>
</dbReference>